<gene>
    <name evidence="2" type="ORF">CspeluHIS016_0111250</name>
</gene>
<organism evidence="2 3">
    <name type="scientific">Cutaneotrichosporon spelunceum</name>
    <dbReference type="NCBI Taxonomy" id="1672016"/>
    <lineage>
        <taxon>Eukaryota</taxon>
        <taxon>Fungi</taxon>
        <taxon>Dikarya</taxon>
        <taxon>Basidiomycota</taxon>
        <taxon>Agaricomycotina</taxon>
        <taxon>Tremellomycetes</taxon>
        <taxon>Trichosporonales</taxon>
        <taxon>Trichosporonaceae</taxon>
        <taxon>Cutaneotrichosporon</taxon>
    </lineage>
</organism>
<reference evidence="2" key="1">
    <citation type="journal article" date="2023" name="BMC Genomics">
        <title>Chromosome-level genome assemblies of Cutaneotrichosporon spp. (Trichosporonales, Basidiomycota) reveal imbalanced evolution between nucleotide sequences and chromosome synteny.</title>
        <authorList>
            <person name="Kobayashi Y."/>
            <person name="Kayamori A."/>
            <person name="Aoki K."/>
            <person name="Shiwa Y."/>
            <person name="Matsutani M."/>
            <person name="Fujita N."/>
            <person name="Sugita T."/>
            <person name="Iwasaki W."/>
            <person name="Tanaka N."/>
            <person name="Takashima M."/>
        </authorList>
    </citation>
    <scope>NUCLEOTIDE SEQUENCE</scope>
    <source>
        <strain evidence="2">HIS016</strain>
    </source>
</reference>
<dbReference type="InterPro" id="IPR029063">
    <property type="entry name" value="SAM-dependent_MTases_sf"/>
</dbReference>
<evidence type="ECO:0000313" key="2">
    <source>
        <dbReference type="EMBL" id="GMK54539.1"/>
    </source>
</evidence>
<dbReference type="Gene3D" id="3.40.50.150">
    <property type="entry name" value="Vaccinia Virus protein VP39"/>
    <property type="match status" value="1"/>
</dbReference>
<feature type="chain" id="PRO_5041984234" description="S-adenosyl-L-methionine-dependent methyltransferase" evidence="1">
    <location>
        <begin position="19"/>
        <end position="338"/>
    </location>
</feature>
<keyword evidence="3" id="KW-1185">Reference proteome</keyword>
<keyword evidence="1" id="KW-0732">Signal</keyword>
<evidence type="ECO:0000313" key="3">
    <source>
        <dbReference type="Proteomes" id="UP001222932"/>
    </source>
</evidence>
<evidence type="ECO:0000256" key="1">
    <source>
        <dbReference type="SAM" id="SignalP"/>
    </source>
</evidence>
<dbReference type="EMBL" id="BTCM01000001">
    <property type="protein sequence ID" value="GMK54539.1"/>
    <property type="molecule type" value="Genomic_DNA"/>
</dbReference>
<dbReference type="AlphaFoldDB" id="A0AAD3TPW7"/>
<name>A0AAD3TPW7_9TREE</name>
<dbReference type="Proteomes" id="UP001222932">
    <property type="component" value="Unassembled WGS sequence"/>
</dbReference>
<sequence>MNLLVVLALVPLIWRLTAQFLPAQWTEPYAYWDPDALNDGLARWTNMGYWDDAESFSEAGEALARRLLTFADAGNERVLDIAHGPGDSLLLHLESNPKHLTAITSLPSDTETAQQRVNQWFLEHVGKTDITWYTGSATLRPSKDFDHPLYPMRGFLGDSNAEDEDEEAAQQVVFDNAAEEADAETATAEQAKAQTGLDLYDLVYVLDALYHFTPSRSAYVASILPNLRPGGVLAYTDILAPPSLAVLPGRILANLLSTFLRIPAPNLSSGLTLEEYKAELEDMGYNVQVEDWTTHVFPGLAANLKGRGKGWKAVGWLATKAAASGWKFVAVRAQRPAT</sequence>
<dbReference type="SUPFAM" id="SSF53335">
    <property type="entry name" value="S-adenosyl-L-methionine-dependent methyltransferases"/>
    <property type="match status" value="1"/>
</dbReference>
<protein>
    <recommendedName>
        <fullName evidence="4">S-adenosyl-L-methionine-dependent methyltransferase</fullName>
    </recommendedName>
</protein>
<reference evidence="2" key="2">
    <citation type="submission" date="2023-06" db="EMBL/GenBank/DDBJ databases">
        <authorList>
            <person name="Kobayashi Y."/>
            <person name="Kayamori A."/>
            <person name="Aoki K."/>
            <person name="Shiwa Y."/>
            <person name="Fujita N."/>
            <person name="Sugita T."/>
            <person name="Iwasaki W."/>
            <person name="Tanaka N."/>
            <person name="Takashima M."/>
        </authorList>
    </citation>
    <scope>NUCLEOTIDE SEQUENCE</scope>
    <source>
        <strain evidence="2">HIS016</strain>
    </source>
</reference>
<feature type="signal peptide" evidence="1">
    <location>
        <begin position="1"/>
        <end position="18"/>
    </location>
</feature>
<evidence type="ECO:0008006" key="4">
    <source>
        <dbReference type="Google" id="ProtNLM"/>
    </source>
</evidence>
<proteinExistence type="predicted"/>
<accession>A0AAD3TPW7</accession>
<comment type="caution">
    <text evidence="2">The sequence shown here is derived from an EMBL/GenBank/DDBJ whole genome shotgun (WGS) entry which is preliminary data.</text>
</comment>